<keyword evidence="1" id="KW-0732">Signal</keyword>
<name>A0A1H5I5W8_9FLAO</name>
<feature type="chain" id="PRO_5011633775" evidence="1">
    <location>
        <begin position="20"/>
        <end position="134"/>
    </location>
</feature>
<dbReference type="OrthoDB" id="163809at2"/>
<dbReference type="AlphaFoldDB" id="A0A1H5I5W8"/>
<evidence type="ECO:0000256" key="1">
    <source>
        <dbReference type="SAM" id="SignalP"/>
    </source>
</evidence>
<proteinExistence type="predicted"/>
<evidence type="ECO:0000313" key="2">
    <source>
        <dbReference type="EMBL" id="SEE35607.1"/>
    </source>
</evidence>
<dbReference type="Proteomes" id="UP000199448">
    <property type="component" value="Unassembled WGS sequence"/>
</dbReference>
<dbReference type="RefSeq" id="WP_093111096.1">
    <property type="nucleotide sequence ID" value="NZ_FNGG01000001.1"/>
</dbReference>
<gene>
    <name evidence="2" type="ORF">SAMN04488034_101338</name>
</gene>
<protein>
    <submittedName>
        <fullName evidence="2">Uncharacterized protein</fullName>
    </submittedName>
</protein>
<organism evidence="2 3">
    <name type="scientific">Salinimicrobium catena</name>
    <dbReference type="NCBI Taxonomy" id="390640"/>
    <lineage>
        <taxon>Bacteria</taxon>
        <taxon>Pseudomonadati</taxon>
        <taxon>Bacteroidota</taxon>
        <taxon>Flavobacteriia</taxon>
        <taxon>Flavobacteriales</taxon>
        <taxon>Flavobacteriaceae</taxon>
        <taxon>Salinimicrobium</taxon>
    </lineage>
</organism>
<feature type="signal peptide" evidence="1">
    <location>
        <begin position="1"/>
        <end position="19"/>
    </location>
</feature>
<evidence type="ECO:0000313" key="3">
    <source>
        <dbReference type="Proteomes" id="UP000199448"/>
    </source>
</evidence>
<sequence>MKKLGIILFMLFNSSPLMFAQGAQKSEVAEMDSLKLGEEKIFGDISVEFIKVISDSRCPESVACIWEGEAKILLGTNFNRNYFERQVTISGRTSEVLELGEIKFSSLQLDPYPATPKKITPKEYSLGFLLDIAP</sequence>
<reference evidence="2 3" key="1">
    <citation type="submission" date="2016-10" db="EMBL/GenBank/DDBJ databases">
        <authorList>
            <person name="de Groot N.N."/>
        </authorList>
    </citation>
    <scope>NUCLEOTIDE SEQUENCE [LARGE SCALE GENOMIC DNA]</scope>
    <source>
        <strain evidence="2 3">DSM 23553</strain>
    </source>
</reference>
<keyword evidence="3" id="KW-1185">Reference proteome</keyword>
<dbReference type="STRING" id="390640.SAMN04488034_101338"/>
<accession>A0A1H5I5W8</accession>
<dbReference type="EMBL" id="FNUG01000001">
    <property type="protein sequence ID" value="SEE35607.1"/>
    <property type="molecule type" value="Genomic_DNA"/>
</dbReference>